<dbReference type="OrthoDB" id="3753685at2759"/>
<proteinExistence type="predicted"/>
<protein>
    <submittedName>
        <fullName evidence="1">Uncharacterized protein</fullName>
    </submittedName>
</protein>
<dbReference type="Proteomes" id="UP000249619">
    <property type="component" value="Unassembled WGS sequence"/>
</dbReference>
<keyword evidence="2" id="KW-1185">Reference proteome</keyword>
<evidence type="ECO:0000313" key="2">
    <source>
        <dbReference type="Proteomes" id="UP000249619"/>
    </source>
</evidence>
<evidence type="ECO:0000313" key="1">
    <source>
        <dbReference type="EMBL" id="RAR11806.1"/>
    </source>
</evidence>
<sequence length="264" mass="30400">MSGILCCWANLPEEAAEWYEDEYIPHMRNPNAAHSIHCEVTASGMENEPVGKLDSPWPWMTVYEIRDIALSNKNTERAAKNPGEEVENGRLKTARFDVRTYRELKRWQEEDWEGEGGGGKIISSDKAPAGLMPLDIEHVASIAAMEWNVTADKEEEVLKFYEEVVGPTIASSPDVLRFRLFKIDHATTMDNGSYTIKNKDELHKYFTLVELESEEWPWDVVVELANEKCWTDYFEKQDVVKWQLSHYLVRRADHDENDDASASK</sequence>
<dbReference type="AlphaFoldDB" id="A0A364N4T9"/>
<name>A0A364N4T9_STELY</name>
<gene>
    <name evidence="1" type="ORF">DDE83_004403</name>
</gene>
<accession>A0A364N4T9</accession>
<organism evidence="1 2">
    <name type="scientific">Stemphylium lycopersici</name>
    <name type="common">Tomato gray leaf spot disease fungus</name>
    <name type="synonym">Thyrospora lycopersici</name>
    <dbReference type="NCBI Taxonomy" id="183478"/>
    <lineage>
        <taxon>Eukaryota</taxon>
        <taxon>Fungi</taxon>
        <taxon>Dikarya</taxon>
        <taxon>Ascomycota</taxon>
        <taxon>Pezizomycotina</taxon>
        <taxon>Dothideomycetes</taxon>
        <taxon>Pleosporomycetidae</taxon>
        <taxon>Pleosporales</taxon>
        <taxon>Pleosporineae</taxon>
        <taxon>Pleosporaceae</taxon>
        <taxon>Stemphylium</taxon>
    </lineage>
</organism>
<comment type="caution">
    <text evidence="1">The sequence shown here is derived from an EMBL/GenBank/DDBJ whole genome shotgun (WGS) entry which is preliminary data.</text>
</comment>
<reference evidence="2" key="1">
    <citation type="submission" date="2018-05" db="EMBL/GenBank/DDBJ databases">
        <title>Draft genome sequence of Stemphylium lycopersici strain CIDEFI 213.</title>
        <authorList>
            <person name="Medina R."/>
            <person name="Franco M.E.E."/>
            <person name="Lucentini C.G."/>
            <person name="Saparrat M.C.N."/>
            <person name="Balatti P.A."/>
        </authorList>
    </citation>
    <scope>NUCLEOTIDE SEQUENCE [LARGE SCALE GENOMIC DNA]</scope>
    <source>
        <strain evidence="2">CIDEFI 213</strain>
    </source>
</reference>
<dbReference type="EMBL" id="QGDH01000054">
    <property type="protein sequence ID" value="RAR11806.1"/>
    <property type="molecule type" value="Genomic_DNA"/>
</dbReference>